<dbReference type="Gene3D" id="3.40.50.880">
    <property type="match status" value="1"/>
</dbReference>
<dbReference type="PANTHER" id="PTHR42695">
    <property type="entry name" value="GLUTAMINE AMIDOTRANSFERASE YLR126C-RELATED"/>
    <property type="match status" value="1"/>
</dbReference>
<protein>
    <submittedName>
        <fullName evidence="2">Unannotated protein</fullName>
    </submittedName>
</protein>
<dbReference type="GO" id="GO:0005829">
    <property type="term" value="C:cytosol"/>
    <property type="evidence" value="ECO:0007669"/>
    <property type="project" value="TreeGrafter"/>
</dbReference>
<dbReference type="InterPro" id="IPR017926">
    <property type="entry name" value="GATASE"/>
</dbReference>
<organism evidence="2">
    <name type="scientific">freshwater metagenome</name>
    <dbReference type="NCBI Taxonomy" id="449393"/>
    <lineage>
        <taxon>unclassified sequences</taxon>
        <taxon>metagenomes</taxon>
        <taxon>ecological metagenomes</taxon>
    </lineage>
</organism>
<dbReference type="EMBL" id="CAFBLS010000123">
    <property type="protein sequence ID" value="CAB4878033.1"/>
    <property type="molecule type" value="Genomic_DNA"/>
</dbReference>
<dbReference type="Pfam" id="PF00117">
    <property type="entry name" value="GATase"/>
    <property type="match status" value="1"/>
</dbReference>
<dbReference type="PANTHER" id="PTHR42695:SF5">
    <property type="entry name" value="GLUTAMINE AMIDOTRANSFERASE YLR126C-RELATED"/>
    <property type="match status" value="1"/>
</dbReference>
<proteinExistence type="predicted"/>
<name>A0A6J7EE38_9ZZZZ</name>
<reference evidence="2" key="1">
    <citation type="submission" date="2020-05" db="EMBL/GenBank/DDBJ databases">
        <authorList>
            <person name="Chiriac C."/>
            <person name="Salcher M."/>
            <person name="Ghai R."/>
            <person name="Kavagutti S V."/>
        </authorList>
    </citation>
    <scope>NUCLEOTIDE SEQUENCE</scope>
</reference>
<gene>
    <name evidence="2" type="ORF">UFOPK3402_01064</name>
</gene>
<evidence type="ECO:0000259" key="1">
    <source>
        <dbReference type="Pfam" id="PF00117"/>
    </source>
</evidence>
<dbReference type="SUPFAM" id="SSF52317">
    <property type="entry name" value="Class I glutamine amidotransferase-like"/>
    <property type="match status" value="1"/>
</dbReference>
<sequence>MTTSDPTLHPTVLVIQNDPTDPPLLAGEWLGEAGLRLELVEAWSGGPCPTAVPASVSGILVLGGTPNAHDDIAAPWLPAVRALMADAVDNDVPVLGLCLGGQLLAAALGGRVELSANTEVGLVYVERTEAGLLDPVMAQIDAPGDRIPATQWHQDQIVELPEGALVLLTNPACRVQAFRYGASAYGLQMHPEIDARAFDEWATEVDDALLRSGTTGAQAAAEVRLAQGPLVAAWRPMILAWADLVWAYATDRR</sequence>
<dbReference type="InterPro" id="IPR044992">
    <property type="entry name" value="ChyE-like"/>
</dbReference>
<dbReference type="PROSITE" id="PS51273">
    <property type="entry name" value="GATASE_TYPE_1"/>
    <property type="match status" value="1"/>
</dbReference>
<dbReference type="InterPro" id="IPR029062">
    <property type="entry name" value="Class_I_gatase-like"/>
</dbReference>
<accession>A0A6J7EE38</accession>
<feature type="domain" description="Glutamine amidotransferase" evidence="1">
    <location>
        <begin position="55"/>
        <end position="199"/>
    </location>
</feature>
<evidence type="ECO:0000313" key="2">
    <source>
        <dbReference type="EMBL" id="CAB4878033.1"/>
    </source>
</evidence>
<dbReference type="AlphaFoldDB" id="A0A6J7EE38"/>
<dbReference type="CDD" id="cd01741">
    <property type="entry name" value="GATase1_1"/>
    <property type="match status" value="1"/>
</dbReference>